<proteinExistence type="predicted"/>
<evidence type="ECO:0000313" key="1">
    <source>
        <dbReference type="EMBL" id="TXJ12677.1"/>
    </source>
</evidence>
<name>A0A5C8CI12_9SPIR</name>
<dbReference type="RefSeq" id="WP_147757924.1">
    <property type="nucleotide sequence ID" value="NZ_SAXT01000003.1"/>
</dbReference>
<comment type="caution">
    <text evidence="1">The sequence shown here is derived from an EMBL/GenBank/DDBJ whole genome shotgun (WGS) entry which is preliminary data.</text>
</comment>
<reference evidence="1 2" key="1">
    <citation type="journal article" date="1992" name="Lakartidningen">
        <title>[Penicillin V and not amoxicillin is the first choice preparation in acute otitis].</title>
        <authorList>
            <person name="Kamme C."/>
            <person name="Lundgren K."/>
            <person name="Prellner K."/>
        </authorList>
    </citation>
    <scope>NUCLEOTIDE SEQUENCE [LARGE SCALE GENOMIC DNA]</scope>
    <source>
        <strain evidence="1 2">W1</strain>
    </source>
</reference>
<dbReference type="EMBL" id="SAXT01000003">
    <property type="protein sequence ID" value="TXJ12677.1"/>
    <property type="molecule type" value="Genomic_DNA"/>
</dbReference>
<accession>A0A5C8CI12</accession>
<protein>
    <submittedName>
        <fullName evidence="1">Uncharacterized protein</fullName>
    </submittedName>
</protein>
<evidence type="ECO:0000313" key="2">
    <source>
        <dbReference type="Proteomes" id="UP000325116"/>
    </source>
</evidence>
<dbReference type="Proteomes" id="UP000325116">
    <property type="component" value="Unassembled WGS sequence"/>
</dbReference>
<gene>
    <name evidence="1" type="ORF">EPJ80_03485</name>
</gene>
<dbReference type="AlphaFoldDB" id="A0A5C8CI12"/>
<sequence length="106" mass="12502">MKTLLLSENASFIPAKPLKLSKEAKDIFEAGRELWKYYHKHDLININASYYDIRKFFQGVDSKSGRMNNKSIDETYNKLIGNLRERMKILSKKIEPKIYEFGLLKK</sequence>
<organism evidence="1 2">
    <name type="scientific">Brachyspira aalborgi</name>
    <dbReference type="NCBI Taxonomy" id="29522"/>
    <lineage>
        <taxon>Bacteria</taxon>
        <taxon>Pseudomonadati</taxon>
        <taxon>Spirochaetota</taxon>
        <taxon>Spirochaetia</taxon>
        <taxon>Brachyspirales</taxon>
        <taxon>Brachyspiraceae</taxon>
        <taxon>Brachyspira</taxon>
    </lineage>
</organism>